<feature type="region of interest" description="Disordered" evidence="1">
    <location>
        <begin position="96"/>
        <end position="134"/>
    </location>
</feature>
<proteinExistence type="predicted"/>
<name>A0A165SEG9_9AGAM</name>
<dbReference type="InParanoid" id="A0A165SEG9"/>
<evidence type="ECO:0000313" key="3">
    <source>
        <dbReference type="Proteomes" id="UP000076761"/>
    </source>
</evidence>
<protein>
    <submittedName>
        <fullName evidence="2">Uncharacterized protein</fullName>
    </submittedName>
</protein>
<dbReference type="EMBL" id="KV425574">
    <property type="protein sequence ID" value="KZT25037.1"/>
    <property type="molecule type" value="Genomic_DNA"/>
</dbReference>
<sequence length="210" mass="23138">MPHPVDYTLHHGLDIEETRVNTTCTDAKVEIEITIRPKDANTAGVVVLTLKKTCPAHRDIDLHANDNATIHPELPQKRAETPKTQAVISRWLAQSSLDQSPTSEDAPPPFPGSPPPEIADAASTGTSKTEPPDMYLPWEVQQHLNQLWLTGRMPWPFMPPTREKSSWLPAPIPQVPSAAVKEVIASKRGAGDLDEGDENGRDMPSKRQTK</sequence>
<evidence type="ECO:0000256" key="1">
    <source>
        <dbReference type="SAM" id="MobiDB-lite"/>
    </source>
</evidence>
<feature type="region of interest" description="Disordered" evidence="1">
    <location>
        <begin position="184"/>
        <end position="210"/>
    </location>
</feature>
<dbReference type="AlphaFoldDB" id="A0A165SEG9"/>
<evidence type="ECO:0000313" key="2">
    <source>
        <dbReference type="EMBL" id="KZT25037.1"/>
    </source>
</evidence>
<organism evidence="2 3">
    <name type="scientific">Neolentinus lepideus HHB14362 ss-1</name>
    <dbReference type="NCBI Taxonomy" id="1314782"/>
    <lineage>
        <taxon>Eukaryota</taxon>
        <taxon>Fungi</taxon>
        <taxon>Dikarya</taxon>
        <taxon>Basidiomycota</taxon>
        <taxon>Agaricomycotina</taxon>
        <taxon>Agaricomycetes</taxon>
        <taxon>Gloeophyllales</taxon>
        <taxon>Gloeophyllaceae</taxon>
        <taxon>Neolentinus</taxon>
    </lineage>
</organism>
<feature type="compositionally biased region" description="Pro residues" evidence="1">
    <location>
        <begin position="106"/>
        <end position="117"/>
    </location>
</feature>
<keyword evidence="3" id="KW-1185">Reference proteome</keyword>
<dbReference type="Proteomes" id="UP000076761">
    <property type="component" value="Unassembled WGS sequence"/>
</dbReference>
<gene>
    <name evidence="2" type="ORF">NEOLEDRAFT_1178789</name>
</gene>
<reference evidence="2 3" key="1">
    <citation type="journal article" date="2016" name="Mol. Biol. Evol.">
        <title>Comparative Genomics of Early-Diverging Mushroom-Forming Fungi Provides Insights into the Origins of Lignocellulose Decay Capabilities.</title>
        <authorList>
            <person name="Nagy L.G."/>
            <person name="Riley R."/>
            <person name="Tritt A."/>
            <person name="Adam C."/>
            <person name="Daum C."/>
            <person name="Floudas D."/>
            <person name="Sun H."/>
            <person name="Yadav J.S."/>
            <person name="Pangilinan J."/>
            <person name="Larsson K.H."/>
            <person name="Matsuura K."/>
            <person name="Barry K."/>
            <person name="Labutti K."/>
            <person name="Kuo R."/>
            <person name="Ohm R.A."/>
            <person name="Bhattacharya S.S."/>
            <person name="Shirouzu T."/>
            <person name="Yoshinaga Y."/>
            <person name="Martin F.M."/>
            <person name="Grigoriev I.V."/>
            <person name="Hibbett D.S."/>
        </authorList>
    </citation>
    <scope>NUCLEOTIDE SEQUENCE [LARGE SCALE GENOMIC DNA]</scope>
    <source>
        <strain evidence="2 3">HHB14362 ss-1</strain>
    </source>
</reference>
<accession>A0A165SEG9</accession>
<feature type="compositionally biased region" description="Basic and acidic residues" evidence="1">
    <location>
        <begin position="198"/>
        <end position="210"/>
    </location>
</feature>